<name>A0A6J3M117_9PEZI</name>
<accession>A0A6J3M117</accession>
<feature type="compositionally biased region" description="Basic and acidic residues" evidence="1">
    <location>
        <begin position="20"/>
        <end position="39"/>
    </location>
</feature>
<sequence>MQGCIYENHDEKHCFTHLAESARGRDRRQSLDRRPRKEAQTASSSGAFARPKFPIKLCRSEGLARCKFPRFPHHTRPDKTLEPPEPREDLPIPRAYRSGQTHHSKSRRHGYGIFEGKSTRGWMIPGHFVLCSLLYLAHPDLLFLFGIRHRRRLR</sequence>
<reference evidence="4" key="3">
    <citation type="submission" date="2025-08" db="UniProtKB">
        <authorList>
            <consortium name="RefSeq"/>
        </authorList>
    </citation>
    <scope>IDENTIFICATION</scope>
    <source>
        <strain evidence="4">CBS 342.82</strain>
    </source>
</reference>
<feature type="region of interest" description="Disordered" evidence="1">
    <location>
        <begin position="69"/>
        <end position="108"/>
    </location>
</feature>
<organism evidence="4">
    <name type="scientific">Dissoconium aciculare CBS 342.82</name>
    <dbReference type="NCBI Taxonomy" id="1314786"/>
    <lineage>
        <taxon>Eukaryota</taxon>
        <taxon>Fungi</taxon>
        <taxon>Dikarya</taxon>
        <taxon>Ascomycota</taxon>
        <taxon>Pezizomycotina</taxon>
        <taxon>Dothideomycetes</taxon>
        <taxon>Dothideomycetidae</taxon>
        <taxon>Mycosphaerellales</taxon>
        <taxon>Dissoconiaceae</taxon>
        <taxon>Dissoconium</taxon>
    </lineage>
</organism>
<reference evidence="4" key="2">
    <citation type="submission" date="2020-04" db="EMBL/GenBank/DDBJ databases">
        <authorList>
            <consortium name="NCBI Genome Project"/>
        </authorList>
    </citation>
    <scope>NUCLEOTIDE SEQUENCE</scope>
    <source>
        <strain evidence="4">CBS 342.82</strain>
    </source>
</reference>
<dbReference type="GeneID" id="54357789"/>
<evidence type="ECO:0000313" key="4">
    <source>
        <dbReference type="RefSeq" id="XP_033458752.1"/>
    </source>
</evidence>
<dbReference type="Proteomes" id="UP000504637">
    <property type="component" value="Unplaced"/>
</dbReference>
<feature type="region of interest" description="Disordered" evidence="1">
    <location>
        <begin position="20"/>
        <end position="48"/>
    </location>
</feature>
<proteinExistence type="predicted"/>
<reference evidence="4" key="1">
    <citation type="submission" date="2020-01" db="EMBL/GenBank/DDBJ databases">
        <authorList>
            <consortium name="DOE Joint Genome Institute"/>
            <person name="Haridas S."/>
            <person name="Albert R."/>
            <person name="Binder M."/>
            <person name="Bloem J."/>
            <person name="Labutti K."/>
            <person name="Salamov A."/>
            <person name="Andreopoulos B."/>
            <person name="Baker S.E."/>
            <person name="Barry K."/>
            <person name="Bills G."/>
            <person name="Bluhm B.H."/>
            <person name="Cannon C."/>
            <person name="Castanera R."/>
            <person name="Culley D.E."/>
            <person name="Daum C."/>
            <person name="Ezra D."/>
            <person name="Gonzalez J.B."/>
            <person name="Henrissat B."/>
            <person name="Kuo A."/>
            <person name="Liang C."/>
            <person name="Lipzen A."/>
            <person name="Lutzoni F."/>
            <person name="Magnuson J."/>
            <person name="Mondo S."/>
            <person name="Nolan M."/>
            <person name="Ohm R."/>
            <person name="Pangilinan J."/>
            <person name="Park H.-J."/>
            <person name="Ramirez L."/>
            <person name="Alfaro M."/>
            <person name="Sun H."/>
            <person name="Tritt A."/>
            <person name="Yoshinaga Y."/>
            <person name="Zwiers L.-H."/>
            <person name="Turgeon B.G."/>
            <person name="Goodwin S.B."/>
            <person name="Spatafora J.W."/>
            <person name="Crous P.W."/>
            <person name="Grigoriev I.V."/>
        </authorList>
    </citation>
    <scope>NUCLEOTIDE SEQUENCE</scope>
    <source>
        <strain evidence="4">CBS 342.82</strain>
    </source>
</reference>
<dbReference type="RefSeq" id="XP_033458752.1">
    <property type="nucleotide sequence ID" value="XM_033599990.1"/>
</dbReference>
<feature type="compositionally biased region" description="Basic and acidic residues" evidence="1">
    <location>
        <begin position="75"/>
        <end position="91"/>
    </location>
</feature>
<keyword evidence="2" id="KW-1133">Transmembrane helix</keyword>
<evidence type="ECO:0000256" key="2">
    <source>
        <dbReference type="SAM" id="Phobius"/>
    </source>
</evidence>
<keyword evidence="2" id="KW-0472">Membrane</keyword>
<gene>
    <name evidence="4" type="ORF">K489DRAFT_254704</name>
</gene>
<feature type="transmembrane region" description="Helical" evidence="2">
    <location>
        <begin position="124"/>
        <end position="147"/>
    </location>
</feature>
<keyword evidence="2" id="KW-0812">Transmembrane</keyword>
<evidence type="ECO:0000313" key="3">
    <source>
        <dbReference type="Proteomes" id="UP000504637"/>
    </source>
</evidence>
<evidence type="ECO:0000256" key="1">
    <source>
        <dbReference type="SAM" id="MobiDB-lite"/>
    </source>
</evidence>
<dbReference type="AlphaFoldDB" id="A0A6J3M117"/>
<keyword evidence="3" id="KW-1185">Reference proteome</keyword>
<protein>
    <submittedName>
        <fullName evidence="4">Uncharacterized protein</fullName>
    </submittedName>
</protein>